<protein>
    <recommendedName>
        <fullName evidence="5">DUF389 domain-containing protein</fullName>
    </recommendedName>
</protein>
<feature type="transmembrane region" description="Helical" evidence="2">
    <location>
        <begin position="169"/>
        <end position="191"/>
    </location>
</feature>
<name>A0A564YBT7_HYMDI</name>
<evidence type="ECO:0000313" key="4">
    <source>
        <dbReference type="Proteomes" id="UP000321570"/>
    </source>
</evidence>
<dbReference type="Pfam" id="PF04087">
    <property type="entry name" value="DUF389"/>
    <property type="match status" value="1"/>
</dbReference>
<keyword evidence="2" id="KW-0472">Membrane</keyword>
<gene>
    <name evidence="3" type="ORF">WMSIL1_LOCUS4827</name>
</gene>
<organism evidence="3 4">
    <name type="scientific">Hymenolepis diminuta</name>
    <name type="common">Rat tapeworm</name>
    <dbReference type="NCBI Taxonomy" id="6216"/>
    <lineage>
        <taxon>Eukaryota</taxon>
        <taxon>Metazoa</taxon>
        <taxon>Spiralia</taxon>
        <taxon>Lophotrochozoa</taxon>
        <taxon>Platyhelminthes</taxon>
        <taxon>Cestoda</taxon>
        <taxon>Eucestoda</taxon>
        <taxon>Cyclophyllidea</taxon>
        <taxon>Hymenolepididae</taxon>
        <taxon>Hymenolepis</taxon>
    </lineage>
</organism>
<dbReference type="EMBL" id="CABIJS010000144">
    <property type="protein sequence ID" value="VUZ44731.1"/>
    <property type="molecule type" value="Genomic_DNA"/>
</dbReference>
<feature type="region of interest" description="Disordered" evidence="1">
    <location>
        <begin position="692"/>
        <end position="732"/>
    </location>
</feature>
<proteinExistence type="predicted"/>
<sequence length="781" mass="86505">MAFLIRITGPRETDENRPVSPGSAALEEMKMEDLIHQIFQEENITHDIWQTSRNEKYFVVEFPVLGRAFAEKVLDRLSYYNVGKTEDSNIMIIDPAAVVYKRPRSTGPQDIPMKHFQKFVNSLKSRLTVAQVYHAISNQGNFNFNYLCFLICAAVVADIALVTNSAACVFASMLLSPVMEPIMCIIFGLSLREKRMTIKGFRNTSVSLVICIIVGILFGIPAHFISMFQDVAPYPTQEMSGRGEAKALIASVIVAVASGVSVSFAILSNSLAAMIGNAISLSLLPPSVNCGQFFLLAVIALIDRPYVMKKIDTLDNNITVTVAKCQYRWIKEYNFYYVSNACDAPTEFAILGVVSFCLTLLNIILIIITGYIVNRLKDLVPQSFTNNETRRFYTKDLKEVRGNYDCVHRMKATDLATQAYQEYLRLNGGGYTEEEADQLTADFQAVMEGIGHDPHLQTITSWTHGGGNDFLAEFARATEFLTQAPDNLTISGNGTTGALPRVSVSSEGNGAYKSRHLMPCPRRQASCMERRTSSGLYPDVPRGVFSSQNTMIGSSRHRYLRQLAAIEDGGNHSGDNYVSIEAPSGDDQKNDSDDEPDESTVTPIQRHPYMQNQRHTRTGSFWRNLLSKSAFSSVQAPSRCALEAEPEPQDVNLDVTEKGNSVPWKYKRTADDVNDPPVGTTFGFQSELSCVPSSESEESINEHGISIRGINRDTHREPSNETEGPSQHNRISRSAFDVSAALSRNRSLASVSTIGGKFEVVPTIRKPQSTKNLGSYLVKDL</sequence>
<evidence type="ECO:0008006" key="5">
    <source>
        <dbReference type="Google" id="ProtNLM"/>
    </source>
</evidence>
<dbReference type="PANTHER" id="PTHR20992">
    <property type="entry name" value="AT15442P-RELATED"/>
    <property type="match status" value="1"/>
</dbReference>
<evidence type="ECO:0000313" key="3">
    <source>
        <dbReference type="EMBL" id="VUZ44731.1"/>
    </source>
</evidence>
<feature type="compositionally biased region" description="Basic and acidic residues" evidence="1">
    <location>
        <begin position="710"/>
        <end position="719"/>
    </location>
</feature>
<dbReference type="AlphaFoldDB" id="A0A564YBT7"/>
<keyword evidence="2" id="KW-0812">Transmembrane</keyword>
<dbReference type="InterPro" id="IPR005240">
    <property type="entry name" value="DUF389"/>
</dbReference>
<reference evidence="3 4" key="1">
    <citation type="submission" date="2019-07" db="EMBL/GenBank/DDBJ databases">
        <authorList>
            <person name="Jastrzebski P J."/>
            <person name="Paukszto L."/>
            <person name="Jastrzebski P J."/>
        </authorList>
    </citation>
    <scope>NUCLEOTIDE SEQUENCE [LARGE SCALE GENOMIC DNA]</scope>
    <source>
        <strain evidence="3 4">WMS-il1</strain>
    </source>
</reference>
<feature type="transmembrane region" description="Helical" evidence="2">
    <location>
        <begin position="348"/>
        <end position="373"/>
    </location>
</feature>
<keyword evidence="2" id="KW-1133">Transmembrane helix</keyword>
<evidence type="ECO:0000256" key="1">
    <source>
        <dbReference type="SAM" id="MobiDB-lite"/>
    </source>
</evidence>
<feature type="transmembrane region" description="Helical" evidence="2">
    <location>
        <begin position="245"/>
        <end position="267"/>
    </location>
</feature>
<feature type="transmembrane region" description="Helical" evidence="2">
    <location>
        <begin position="203"/>
        <end position="225"/>
    </location>
</feature>
<dbReference type="Proteomes" id="UP000321570">
    <property type="component" value="Unassembled WGS sequence"/>
</dbReference>
<evidence type="ECO:0000256" key="2">
    <source>
        <dbReference type="SAM" id="Phobius"/>
    </source>
</evidence>
<keyword evidence="4" id="KW-1185">Reference proteome</keyword>
<feature type="region of interest" description="Disordered" evidence="1">
    <location>
        <begin position="570"/>
        <end position="614"/>
    </location>
</feature>
<feature type="transmembrane region" description="Helical" evidence="2">
    <location>
        <begin position="144"/>
        <end position="163"/>
    </location>
</feature>
<dbReference type="PANTHER" id="PTHR20992:SF9">
    <property type="entry name" value="AT15442P-RELATED"/>
    <property type="match status" value="1"/>
</dbReference>
<accession>A0A564YBT7</accession>